<dbReference type="AlphaFoldDB" id="A0AAV5D3X6"/>
<dbReference type="PANTHER" id="PTHR47186">
    <property type="entry name" value="LEUCINE-RICH REPEAT-CONTAINING PROTEIN 57"/>
    <property type="match status" value="1"/>
</dbReference>
<dbReference type="SUPFAM" id="SSF52058">
    <property type="entry name" value="L domain-like"/>
    <property type="match status" value="1"/>
</dbReference>
<dbReference type="Proteomes" id="UP001054889">
    <property type="component" value="Unassembled WGS sequence"/>
</dbReference>
<dbReference type="Pfam" id="PF25019">
    <property type="entry name" value="LRR_R13L1-DRL21"/>
    <property type="match status" value="1"/>
</dbReference>
<dbReference type="PANTHER" id="PTHR47186:SF41">
    <property type="entry name" value="OS12G0131701 PROTEIN"/>
    <property type="match status" value="1"/>
</dbReference>
<organism evidence="2 3">
    <name type="scientific">Eleusine coracana subsp. coracana</name>
    <dbReference type="NCBI Taxonomy" id="191504"/>
    <lineage>
        <taxon>Eukaryota</taxon>
        <taxon>Viridiplantae</taxon>
        <taxon>Streptophyta</taxon>
        <taxon>Embryophyta</taxon>
        <taxon>Tracheophyta</taxon>
        <taxon>Spermatophyta</taxon>
        <taxon>Magnoliopsida</taxon>
        <taxon>Liliopsida</taxon>
        <taxon>Poales</taxon>
        <taxon>Poaceae</taxon>
        <taxon>PACMAD clade</taxon>
        <taxon>Chloridoideae</taxon>
        <taxon>Cynodonteae</taxon>
        <taxon>Eleusininae</taxon>
        <taxon>Eleusine</taxon>
    </lineage>
</organism>
<protein>
    <recommendedName>
        <fullName evidence="1">R13L1/DRL21-like LRR repeat region domain-containing protein</fullName>
    </recommendedName>
</protein>
<reference evidence="2" key="1">
    <citation type="journal article" date="2018" name="DNA Res.">
        <title>Multiple hybrid de novo genome assembly of finger millet, an orphan allotetraploid crop.</title>
        <authorList>
            <person name="Hatakeyama M."/>
            <person name="Aluri S."/>
            <person name="Balachadran M.T."/>
            <person name="Sivarajan S.R."/>
            <person name="Patrignani A."/>
            <person name="Gruter S."/>
            <person name="Poveda L."/>
            <person name="Shimizu-Inatsugi R."/>
            <person name="Baeten J."/>
            <person name="Francoijs K.J."/>
            <person name="Nataraja K.N."/>
            <person name="Reddy Y.A.N."/>
            <person name="Phadnis S."/>
            <person name="Ravikumar R.L."/>
            <person name="Schlapbach R."/>
            <person name="Sreeman S.M."/>
            <person name="Shimizu K.K."/>
        </authorList>
    </citation>
    <scope>NUCLEOTIDE SEQUENCE</scope>
</reference>
<evidence type="ECO:0000313" key="3">
    <source>
        <dbReference type="Proteomes" id="UP001054889"/>
    </source>
</evidence>
<comment type="caution">
    <text evidence="2">The sequence shown here is derived from an EMBL/GenBank/DDBJ whole genome shotgun (WGS) entry which is preliminary data.</text>
</comment>
<sequence length="364" mass="40172">MKSLKELNILDCYSLDKMPSGLSALTKVEALPRYITTNASDNPVLELQGLRNLKRLGLESIEEMSVKDAAEIQLQEKYKLEHLTLHCNKDAESSNPIVAKELLDNLKPNQGLKTLEIICYAGERFPCWMPNKDPHLKKLTHIRLINVKCKSLPALGQLPHLTTLEISGMNAIKHVGKELNGEPTDSSTTTFRTLKSIIFSQMVNLESWPKEEGATCPYLEELSVIQCPKFRELSMELPITNLTVSLIPHDLLRKEGIAGVASSLRSLSISLCEELSASSSKGLTALSSLEKIVISGCNQLESLPPCAENLASLKSVTIIGCSRFHDLTDLLECTGRARLRSLRISGCPKVTSIPEALRGITTWE</sequence>
<dbReference type="EMBL" id="BQKI01000011">
    <property type="protein sequence ID" value="GJN05001.1"/>
    <property type="molecule type" value="Genomic_DNA"/>
</dbReference>
<dbReference type="InterPro" id="IPR056789">
    <property type="entry name" value="LRR_R13L1-DRL21"/>
</dbReference>
<dbReference type="Gene3D" id="3.80.10.10">
    <property type="entry name" value="Ribonuclease Inhibitor"/>
    <property type="match status" value="2"/>
</dbReference>
<evidence type="ECO:0000313" key="2">
    <source>
        <dbReference type="EMBL" id="GJN05001.1"/>
    </source>
</evidence>
<keyword evidence="3" id="KW-1185">Reference proteome</keyword>
<reference evidence="2" key="2">
    <citation type="submission" date="2021-12" db="EMBL/GenBank/DDBJ databases">
        <title>Resequencing data analysis of finger millet.</title>
        <authorList>
            <person name="Hatakeyama M."/>
            <person name="Aluri S."/>
            <person name="Balachadran M.T."/>
            <person name="Sivarajan S.R."/>
            <person name="Poveda L."/>
            <person name="Shimizu-Inatsugi R."/>
            <person name="Schlapbach R."/>
            <person name="Sreeman S.M."/>
            <person name="Shimizu K.K."/>
        </authorList>
    </citation>
    <scope>NUCLEOTIDE SEQUENCE</scope>
</reference>
<dbReference type="InterPro" id="IPR032675">
    <property type="entry name" value="LRR_dom_sf"/>
</dbReference>
<feature type="domain" description="R13L1/DRL21-like LRR repeat region" evidence="1">
    <location>
        <begin position="46"/>
        <end position="169"/>
    </location>
</feature>
<proteinExistence type="predicted"/>
<name>A0AAV5D3X6_ELECO</name>
<evidence type="ECO:0000259" key="1">
    <source>
        <dbReference type="Pfam" id="PF25019"/>
    </source>
</evidence>
<accession>A0AAV5D3X6</accession>
<gene>
    <name evidence="2" type="primary">ga22594</name>
    <name evidence="2" type="ORF">PR202_ga22594</name>
</gene>